<dbReference type="PANTHER" id="PTHR23135:SF4">
    <property type="entry name" value="UDP-N-ACETYLMURAMOYL-L-ALANYL-D-GLUTAMATE--2,6-DIAMINOPIMELATE LIGASE MURE HOMOLOG, CHLOROPLASTIC"/>
    <property type="match status" value="1"/>
</dbReference>
<evidence type="ECO:0000256" key="5">
    <source>
        <dbReference type="ARBA" id="ARBA00023306"/>
    </source>
</evidence>
<dbReference type="Gene3D" id="3.40.1190.10">
    <property type="entry name" value="Mur-like, catalytic domain"/>
    <property type="match status" value="1"/>
</dbReference>
<feature type="binding site" evidence="7">
    <location>
        <begin position="426"/>
        <end position="429"/>
    </location>
    <ligand>
        <name>meso-2,6-diaminopimelate</name>
        <dbReference type="ChEBI" id="CHEBI:57791"/>
    </ligand>
</feature>
<gene>
    <name evidence="7" type="primary">murE</name>
    <name evidence="12" type="ORF">F3K02_00545</name>
</gene>
<dbReference type="Pfam" id="PF01225">
    <property type="entry name" value="Mur_ligase"/>
    <property type="match status" value="1"/>
</dbReference>
<evidence type="ECO:0000259" key="9">
    <source>
        <dbReference type="Pfam" id="PF01225"/>
    </source>
</evidence>
<dbReference type="GO" id="GO:0008765">
    <property type="term" value="F:UDP-N-acetylmuramoylalanyl-D-glutamate-2,6-diaminopimelate ligase activity"/>
    <property type="evidence" value="ECO:0007669"/>
    <property type="project" value="UniProtKB-UniRule"/>
</dbReference>
<dbReference type="AlphaFoldDB" id="A0A7Y8KUY2"/>
<dbReference type="InterPro" id="IPR036565">
    <property type="entry name" value="Mur-like_cat_sf"/>
</dbReference>
<dbReference type="Pfam" id="PF08245">
    <property type="entry name" value="Mur_ligase_M"/>
    <property type="match status" value="1"/>
</dbReference>
<accession>A0A7Y8KUY2</accession>
<feature type="binding site" evidence="7">
    <location>
        <begin position="158"/>
        <end position="159"/>
    </location>
    <ligand>
        <name>UDP-N-acetyl-alpha-D-muramoyl-L-alanyl-D-glutamate</name>
        <dbReference type="ChEBI" id="CHEBI:83900"/>
    </ligand>
</feature>
<evidence type="ECO:0000256" key="4">
    <source>
        <dbReference type="ARBA" id="ARBA00022984"/>
    </source>
</evidence>
<comment type="catalytic activity">
    <reaction evidence="7">
        <text>UDP-N-acetyl-alpha-D-muramoyl-L-alanyl-D-glutamate + meso-2,6-diaminopimelate + ATP = UDP-N-acetyl-alpha-D-muramoyl-L-alanyl-gamma-D-glutamyl-meso-2,6-diaminopimelate + ADP + phosphate + H(+)</text>
        <dbReference type="Rhea" id="RHEA:23676"/>
        <dbReference type="ChEBI" id="CHEBI:15378"/>
        <dbReference type="ChEBI" id="CHEBI:30616"/>
        <dbReference type="ChEBI" id="CHEBI:43474"/>
        <dbReference type="ChEBI" id="CHEBI:57791"/>
        <dbReference type="ChEBI" id="CHEBI:83900"/>
        <dbReference type="ChEBI" id="CHEBI:83905"/>
        <dbReference type="ChEBI" id="CHEBI:456216"/>
        <dbReference type="EC" id="6.3.2.13"/>
    </reaction>
</comment>
<dbReference type="InterPro" id="IPR000713">
    <property type="entry name" value="Mur_ligase_N"/>
</dbReference>
<evidence type="ECO:0000313" key="13">
    <source>
        <dbReference type="Proteomes" id="UP000545507"/>
    </source>
</evidence>
<comment type="similarity">
    <text evidence="1 7">Belongs to the MurCDEF family. MurE subfamily.</text>
</comment>
<evidence type="ECO:0000256" key="1">
    <source>
        <dbReference type="ARBA" id="ARBA00005898"/>
    </source>
</evidence>
<comment type="pathway">
    <text evidence="7 8">Cell wall biogenesis; peptidoglycan biosynthesis.</text>
</comment>
<dbReference type="EC" id="6.3.2.13" evidence="7"/>
<feature type="binding site" evidence="7">
    <location>
        <position position="185"/>
    </location>
    <ligand>
        <name>UDP-N-acetyl-alpha-D-muramoyl-L-alanyl-D-glutamate</name>
        <dbReference type="ChEBI" id="CHEBI:83900"/>
    </ligand>
</feature>
<feature type="binding site" evidence="7">
    <location>
        <position position="481"/>
    </location>
    <ligand>
        <name>meso-2,6-diaminopimelate</name>
        <dbReference type="ChEBI" id="CHEBI:57791"/>
    </ligand>
</feature>
<dbReference type="InterPro" id="IPR035911">
    <property type="entry name" value="MurE/MurF_N"/>
</dbReference>
<feature type="modified residue" description="N6-carboxylysine" evidence="7">
    <location>
        <position position="225"/>
    </location>
</feature>
<dbReference type="GO" id="GO:0008360">
    <property type="term" value="P:regulation of cell shape"/>
    <property type="evidence" value="ECO:0007669"/>
    <property type="project" value="UniProtKB-KW"/>
</dbReference>
<comment type="PTM">
    <text evidence="7">Carboxylation is probably crucial for Mg(2+) binding and, consequently, for the gamma-phosphate positioning of ATP.</text>
</comment>
<feature type="binding site" evidence="7">
    <location>
        <position position="26"/>
    </location>
    <ligand>
        <name>UDP-N-acetyl-alpha-D-muramoyl-L-alanyl-D-glutamate</name>
        <dbReference type="ChEBI" id="CHEBI:83900"/>
    </ligand>
</feature>
<feature type="binding site" evidence="7">
    <location>
        <begin position="109"/>
        <end position="115"/>
    </location>
    <ligand>
        <name>ATP</name>
        <dbReference type="ChEBI" id="CHEBI:30616"/>
    </ligand>
</feature>
<dbReference type="InterPro" id="IPR036615">
    <property type="entry name" value="Mur_ligase_C_dom_sf"/>
</dbReference>
<keyword evidence="2 7" id="KW-0132">Cell division</keyword>
<feature type="binding site" evidence="7">
    <location>
        <position position="193"/>
    </location>
    <ligand>
        <name>UDP-N-acetyl-alpha-D-muramoyl-L-alanyl-D-glutamate</name>
        <dbReference type="ChEBI" id="CHEBI:83900"/>
    </ligand>
</feature>
<evidence type="ECO:0000256" key="2">
    <source>
        <dbReference type="ARBA" id="ARBA00022618"/>
    </source>
</evidence>
<keyword evidence="7" id="KW-0963">Cytoplasm</keyword>
<proteinExistence type="inferred from homology"/>
<dbReference type="PANTHER" id="PTHR23135">
    <property type="entry name" value="MUR LIGASE FAMILY MEMBER"/>
    <property type="match status" value="1"/>
</dbReference>
<keyword evidence="7 12" id="KW-0436">Ligase</keyword>
<keyword evidence="6 7" id="KW-0961">Cell wall biogenesis/degradation</keyword>
<comment type="subcellular location">
    <subcellularLocation>
        <location evidence="7 8">Cytoplasm</location>
    </subcellularLocation>
</comment>
<dbReference type="InterPro" id="IPR004101">
    <property type="entry name" value="Mur_ligase_C"/>
</dbReference>
<dbReference type="EMBL" id="VYGV01000001">
    <property type="protein sequence ID" value="NWF43755.1"/>
    <property type="molecule type" value="Genomic_DNA"/>
</dbReference>
<organism evidence="12 13">
    <name type="scientific">Hydrogenophaga aromaticivorans</name>
    <dbReference type="NCBI Taxonomy" id="2610898"/>
    <lineage>
        <taxon>Bacteria</taxon>
        <taxon>Pseudomonadati</taxon>
        <taxon>Pseudomonadota</taxon>
        <taxon>Betaproteobacteria</taxon>
        <taxon>Burkholderiales</taxon>
        <taxon>Comamonadaceae</taxon>
        <taxon>Hydrogenophaga</taxon>
    </lineage>
</organism>
<protein>
    <recommendedName>
        <fullName evidence="7">UDP-N-acetylmuramoyl-L-alanyl-D-glutamate--2,6-diaminopimelate ligase</fullName>
        <ecNumber evidence="7">6.3.2.13</ecNumber>
    </recommendedName>
    <alternativeName>
        <fullName evidence="7">Meso-A2pm-adding enzyme</fullName>
    </alternativeName>
    <alternativeName>
        <fullName evidence="7">Meso-diaminopimelate-adding enzyme</fullName>
    </alternativeName>
    <alternativeName>
        <fullName evidence="7">UDP-MurNAc-L-Ala-D-Glu:meso-diaminopimelate ligase</fullName>
    </alternativeName>
    <alternativeName>
        <fullName evidence="7">UDP-MurNAc-tripeptide synthetase</fullName>
    </alternativeName>
    <alternativeName>
        <fullName evidence="7">UDP-N-acetylmuramyl-tripeptide synthetase</fullName>
    </alternativeName>
</protein>
<dbReference type="GO" id="GO:0005524">
    <property type="term" value="F:ATP binding"/>
    <property type="evidence" value="ECO:0007669"/>
    <property type="project" value="UniProtKB-UniRule"/>
</dbReference>
<dbReference type="GO" id="GO:0009252">
    <property type="term" value="P:peptidoglycan biosynthetic process"/>
    <property type="evidence" value="ECO:0007669"/>
    <property type="project" value="UniProtKB-UniRule"/>
</dbReference>
<reference evidence="12 13" key="1">
    <citation type="submission" date="2019-09" db="EMBL/GenBank/DDBJ databases">
        <title>Hydrogenophaga aromatica sp. nov., isolated from a para-xylene-degrading enrichment culture.</title>
        <authorList>
            <person name="Tancsics A."/>
            <person name="Banerjee S."/>
        </authorList>
    </citation>
    <scope>NUCLEOTIDE SEQUENCE [LARGE SCALE GENOMIC DNA]</scope>
    <source>
        <strain evidence="12 13">D2P1</strain>
    </source>
</reference>
<dbReference type="HAMAP" id="MF_00208">
    <property type="entry name" value="MurE"/>
    <property type="match status" value="1"/>
</dbReference>
<comment type="caution">
    <text evidence="12">The sequence shown here is derived from an EMBL/GenBank/DDBJ whole genome shotgun (WGS) entry which is preliminary data.</text>
</comment>
<evidence type="ECO:0000259" key="10">
    <source>
        <dbReference type="Pfam" id="PF02875"/>
    </source>
</evidence>
<dbReference type="RefSeq" id="WP_177132175.1">
    <property type="nucleotide sequence ID" value="NZ_VYGV01000001.1"/>
</dbReference>
<dbReference type="Gene3D" id="3.90.190.20">
    <property type="entry name" value="Mur ligase, C-terminal domain"/>
    <property type="match status" value="1"/>
</dbReference>
<evidence type="ECO:0000256" key="8">
    <source>
        <dbReference type="RuleBase" id="RU004135"/>
    </source>
</evidence>
<keyword evidence="3 7" id="KW-0133">Cell shape</keyword>
<dbReference type="NCBIfam" id="NF001126">
    <property type="entry name" value="PRK00139.1-4"/>
    <property type="match status" value="1"/>
</dbReference>
<feature type="domain" description="Mur ligase N-terminal catalytic" evidence="9">
    <location>
        <begin position="22"/>
        <end position="66"/>
    </location>
</feature>
<feature type="domain" description="Mur ligase C-terminal" evidence="10">
    <location>
        <begin position="349"/>
        <end position="479"/>
    </location>
</feature>
<feature type="short sequence motif" description="Meso-diaminopimelate recognition motif" evidence="7">
    <location>
        <begin position="426"/>
        <end position="429"/>
    </location>
</feature>
<comment type="function">
    <text evidence="7">Catalyzes the addition of meso-diaminopimelic acid to the nucleotide precursor UDP-N-acetylmuramoyl-L-alanyl-D-glutamate (UMAG) in the biosynthesis of bacterial cell-wall peptidoglycan.</text>
</comment>
<dbReference type="SUPFAM" id="SSF63418">
    <property type="entry name" value="MurE/MurF N-terminal domain"/>
    <property type="match status" value="1"/>
</dbReference>
<comment type="cofactor">
    <cofactor evidence="7">
        <name>Mg(2+)</name>
        <dbReference type="ChEBI" id="CHEBI:18420"/>
    </cofactor>
</comment>
<dbReference type="UniPathway" id="UPA00219"/>
<keyword evidence="4 7" id="KW-0573">Peptidoglycan synthesis</keyword>
<dbReference type="Gene3D" id="3.40.1390.10">
    <property type="entry name" value="MurE/MurF, N-terminal domain"/>
    <property type="match status" value="1"/>
</dbReference>
<evidence type="ECO:0000256" key="3">
    <source>
        <dbReference type="ARBA" id="ARBA00022960"/>
    </source>
</evidence>
<evidence type="ECO:0000259" key="11">
    <source>
        <dbReference type="Pfam" id="PF08245"/>
    </source>
</evidence>
<evidence type="ECO:0000313" key="12">
    <source>
        <dbReference type="EMBL" id="NWF43755.1"/>
    </source>
</evidence>
<dbReference type="GO" id="GO:0071555">
    <property type="term" value="P:cell wall organization"/>
    <property type="evidence" value="ECO:0007669"/>
    <property type="project" value="UniProtKB-KW"/>
</dbReference>
<comment type="caution">
    <text evidence="7">Lacks conserved residue(s) required for the propagation of feature annotation.</text>
</comment>
<name>A0A7Y8KUY2_9BURK</name>
<feature type="binding site" evidence="7">
    <location>
        <position position="402"/>
    </location>
    <ligand>
        <name>meso-2,6-diaminopimelate</name>
        <dbReference type="ChEBI" id="CHEBI:57791"/>
    </ligand>
</feature>
<dbReference type="Proteomes" id="UP000545507">
    <property type="component" value="Unassembled WGS sequence"/>
</dbReference>
<dbReference type="InterPro" id="IPR013221">
    <property type="entry name" value="Mur_ligase_cen"/>
</dbReference>
<dbReference type="InterPro" id="IPR005761">
    <property type="entry name" value="UDP-N-AcMur-Glu-dNH2Pim_ligase"/>
</dbReference>
<dbReference type="NCBIfam" id="TIGR01085">
    <property type="entry name" value="murE"/>
    <property type="match status" value="1"/>
</dbReference>
<dbReference type="GO" id="GO:0000287">
    <property type="term" value="F:magnesium ion binding"/>
    <property type="evidence" value="ECO:0007669"/>
    <property type="project" value="UniProtKB-UniRule"/>
</dbReference>
<keyword evidence="5 7" id="KW-0131">Cell cycle</keyword>
<keyword evidence="7" id="KW-0067">ATP-binding</keyword>
<evidence type="ECO:0000256" key="7">
    <source>
        <dbReference type="HAMAP-Rule" id="MF_00208"/>
    </source>
</evidence>
<dbReference type="SUPFAM" id="SSF53623">
    <property type="entry name" value="MurD-like peptide ligases, catalytic domain"/>
    <property type="match status" value="1"/>
</dbReference>
<feature type="binding site" evidence="7">
    <location>
        <position position="477"/>
    </location>
    <ligand>
        <name>meso-2,6-diaminopimelate</name>
        <dbReference type="ChEBI" id="CHEBI:57791"/>
    </ligand>
</feature>
<dbReference type="Pfam" id="PF02875">
    <property type="entry name" value="Mur_ligase_C"/>
    <property type="match status" value="1"/>
</dbReference>
<sequence>MQTIQHPQAVAGWLRERVRGHLDCDSRRVQPGDGFVAWPGAATDGRRYVAGALQAGAAAVLVEREGVEAFDFDDERVAAVPGLKAQAGPIASAFYAEPSAVLDVVAFTGTNGKTSSAWWMAQLLSAVGRPCAVVGTLGIGQPPLAGDEGHALVPTGLTTPDPVLLQARLRGMVDAGLKACAIEASSIGLIEGRLNATQIRVAVFTNFTQDHLDFHGSMADYWAAKAALFDWPGLAHAVLNLDDPQGASLASLLRGRGLDLWTVGIEAVGGSGVPRVFARDIGFTDHGMRLTVGERDATGDVVESHGLSLPLVGLYNVSNLLGVLASARALGVSLADAVRACDALTPVPGRMEQVAAAAGQPLVLVDYAHTPDALEKALQALQPLAQQRGGALWAVAGCGGDRDAGKRPLMAAVAEREAQHVVLTSDNPRTEDPLVILKQMVAGLSDPTKALIEADRAAAITLAVQRADAGDVVLIAGKGHEDYQDVMGVKKPFSDLVQAREALVQRAAAPGACA</sequence>
<keyword evidence="7" id="KW-0460">Magnesium</keyword>
<evidence type="ECO:0000256" key="6">
    <source>
        <dbReference type="ARBA" id="ARBA00023316"/>
    </source>
</evidence>
<dbReference type="GO" id="GO:0005737">
    <property type="term" value="C:cytoplasm"/>
    <property type="evidence" value="ECO:0007669"/>
    <property type="project" value="UniProtKB-SubCell"/>
</dbReference>
<dbReference type="GO" id="GO:0051301">
    <property type="term" value="P:cell division"/>
    <property type="evidence" value="ECO:0007669"/>
    <property type="project" value="UniProtKB-KW"/>
</dbReference>
<feature type="domain" description="Mur ligase central" evidence="11">
    <location>
        <begin position="108"/>
        <end position="326"/>
    </location>
</feature>
<keyword evidence="7" id="KW-0547">Nucleotide-binding</keyword>
<keyword evidence="13" id="KW-1185">Reference proteome</keyword>
<dbReference type="SUPFAM" id="SSF53244">
    <property type="entry name" value="MurD-like peptide ligases, peptide-binding domain"/>
    <property type="match status" value="1"/>
</dbReference>